<protein>
    <submittedName>
        <fullName evidence="2">Uncharacterized protein</fullName>
    </submittedName>
</protein>
<accession>A0A2P5HPI0</accession>
<dbReference type="OrthoDB" id="10431126at2759"/>
<name>A0A2P5HPI0_DIAHE</name>
<organism evidence="2 3">
    <name type="scientific">Diaporthe helianthi</name>
    <dbReference type="NCBI Taxonomy" id="158607"/>
    <lineage>
        <taxon>Eukaryota</taxon>
        <taxon>Fungi</taxon>
        <taxon>Dikarya</taxon>
        <taxon>Ascomycota</taxon>
        <taxon>Pezizomycotina</taxon>
        <taxon>Sordariomycetes</taxon>
        <taxon>Sordariomycetidae</taxon>
        <taxon>Diaporthales</taxon>
        <taxon>Diaporthaceae</taxon>
        <taxon>Diaporthe</taxon>
    </lineage>
</organism>
<evidence type="ECO:0000256" key="1">
    <source>
        <dbReference type="SAM" id="MobiDB-lite"/>
    </source>
</evidence>
<dbReference type="Proteomes" id="UP000094444">
    <property type="component" value="Unassembled WGS sequence"/>
</dbReference>
<feature type="region of interest" description="Disordered" evidence="1">
    <location>
        <begin position="1"/>
        <end position="27"/>
    </location>
</feature>
<reference evidence="2" key="1">
    <citation type="submission" date="2017-09" db="EMBL/GenBank/DDBJ databases">
        <title>Polyketide synthases of a Diaporthe helianthi virulent isolate.</title>
        <authorList>
            <person name="Baroncelli R."/>
        </authorList>
    </citation>
    <scope>NUCLEOTIDE SEQUENCE [LARGE SCALE GENOMIC DNA]</scope>
    <source>
        <strain evidence="2">7/96</strain>
    </source>
</reference>
<evidence type="ECO:0000313" key="3">
    <source>
        <dbReference type="Proteomes" id="UP000094444"/>
    </source>
</evidence>
<dbReference type="InParanoid" id="A0A2P5HPI0"/>
<gene>
    <name evidence="2" type="ORF">DHEL01_v209444</name>
</gene>
<comment type="caution">
    <text evidence="2">The sequence shown here is derived from an EMBL/GenBank/DDBJ whole genome shotgun (WGS) entry which is preliminary data.</text>
</comment>
<evidence type="ECO:0000313" key="2">
    <source>
        <dbReference type="EMBL" id="POS72166.1"/>
    </source>
</evidence>
<keyword evidence="3" id="KW-1185">Reference proteome</keyword>
<feature type="compositionally biased region" description="Polar residues" evidence="1">
    <location>
        <begin position="16"/>
        <end position="27"/>
    </location>
</feature>
<dbReference type="EMBL" id="MAVT02001067">
    <property type="protein sequence ID" value="POS72166.1"/>
    <property type="molecule type" value="Genomic_DNA"/>
</dbReference>
<sequence>MSRQENCAAPGPQVVVGSTTSSDSLAQSNKTVLLPPEARAIEEDCHMCRENTLDSELRGCGAVEADRPLAWKSCTLRAPSEYGNSPDSSVAGDAGSPRNGTGSDFPYNDAFKSAANDPFDCSEYLRGIDPSKASAALESYSQSTFDFSAELLSNLQETGSGQLESEVEEGSTLGLEHLRLGTGKYVASKATHPSWDSGRDLGSTPEGVPK</sequence>
<feature type="region of interest" description="Disordered" evidence="1">
    <location>
        <begin position="189"/>
        <end position="210"/>
    </location>
</feature>
<proteinExistence type="predicted"/>
<dbReference type="AlphaFoldDB" id="A0A2P5HPI0"/>
<feature type="region of interest" description="Disordered" evidence="1">
    <location>
        <begin position="78"/>
        <end position="109"/>
    </location>
</feature>